<dbReference type="InterPro" id="IPR010982">
    <property type="entry name" value="Lambda_DNA-bd_dom_sf"/>
</dbReference>
<dbReference type="PROSITE" id="PS50943">
    <property type="entry name" value="HTH_CROC1"/>
    <property type="match status" value="1"/>
</dbReference>
<proteinExistence type="predicted"/>
<dbReference type="InterPro" id="IPR001387">
    <property type="entry name" value="Cro/C1-type_HTH"/>
</dbReference>
<reference evidence="2" key="1">
    <citation type="submission" date="2023-02" db="EMBL/GenBank/DDBJ databases">
        <title>Complete genome sequence of Lactobacillus ruminis CACC888 isolated from Pig feces.</title>
        <authorList>
            <person name="Park S."/>
            <person name="Park M.A."/>
            <person name="Kim D.-H."/>
            <person name="Kim Y."/>
        </authorList>
    </citation>
    <scope>NUCLEOTIDE SEQUENCE</scope>
    <source>
        <strain evidence="2">CACC888</strain>
    </source>
</reference>
<organism evidence="2 3">
    <name type="scientific">Ligilactobacillus ruminis</name>
    <dbReference type="NCBI Taxonomy" id="1623"/>
    <lineage>
        <taxon>Bacteria</taxon>
        <taxon>Bacillati</taxon>
        <taxon>Bacillota</taxon>
        <taxon>Bacilli</taxon>
        <taxon>Lactobacillales</taxon>
        <taxon>Lactobacillaceae</taxon>
        <taxon>Ligilactobacillus</taxon>
    </lineage>
</organism>
<dbReference type="CDD" id="cd00093">
    <property type="entry name" value="HTH_XRE"/>
    <property type="match status" value="1"/>
</dbReference>
<evidence type="ECO:0000313" key="3">
    <source>
        <dbReference type="Proteomes" id="UP001222683"/>
    </source>
</evidence>
<evidence type="ECO:0000313" key="2">
    <source>
        <dbReference type="EMBL" id="WDC81730.1"/>
    </source>
</evidence>
<dbReference type="EMBL" id="CP117692">
    <property type="protein sequence ID" value="WDC81730.1"/>
    <property type="molecule type" value="Genomic_DNA"/>
</dbReference>
<dbReference type="RefSeq" id="WP_273744867.1">
    <property type="nucleotide sequence ID" value="NZ_CP117692.1"/>
</dbReference>
<dbReference type="AlphaFoldDB" id="A0AAQ3ASW2"/>
<evidence type="ECO:0000259" key="1">
    <source>
        <dbReference type="PROSITE" id="PS50943"/>
    </source>
</evidence>
<dbReference type="Proteomes" id="UP001222683">
    <property type="component" value="Chromosome"/>
</dbReference>
<dbReference type="SUPFAM" id="SSF47413">
    <property type="entry name" value="lambda repressor-like DNA-binding domains"/>
    <property type="match status" value="1"/>
</dbReference>
<name>A0AAQ3ASW2_9LACO</name>
<gene>
    <name evidence="2" type="ORF">PSR59_08835</name>
</gene>
<dbReference type="GO" id="GO:0003677">
    <property type="term" value="F:DNA binding"/>
    <property type="evidence" value="ECO:0007669"/>
    <property type="project" value="InterPro"/>
</dbReference>
<accession>A0AAQ3ASW2</accession>
<sequence>MKLYDAVKDVSSKKGTSIYKLERALGYSNGSISKWNRQVPNAIRLQEVADYLGVTSSYILNEARKEDQK</sequence>
<protein>
    <submittedName>
        <fullName evidence="2">Helix-turn-helix transcriptional regulator</fullName>
    </submittedName>
</protein>
<dbReference type="Gene3D" id="1.10.260.40">
    <property type="entry name" value="lambda repressor-like DNA-binding domains"/>
    <property type="match status" value="1"/>
</dbReference>
<feature type="domain" description="HTH cro/C1-type" evidence="1">
    <location>
        <begin position="13"/>
        <end position="59"/>
    </location>
</feature>